<dbReference type="OrthoDB" id="9808813at2"/>
<evidence type="ECO:0000259" key="2">
    <source>
        <dbReference type="PROSITE" id="PS50173"/>
    </source>
</evidence>
<evidence type="ECO:0000256" key="1">
    <source>
        <dbReference type="ARBA" id="ARBA00010945"/>
    </source>
</evidence>
<protein>
    <submittedName>
        <fullName evidence="3">DNA polymerase V</fullName>
    </submittedName>
</protein>
<dbReference type="GO" id="GO:0006281">
    <property type="term" value="P:DNA repair"/>
    <property type="evidence" value="ECO:0007669"/>
    <property type="project" value="InterPro"/>
</dbReference>
<dbReference type="Gene3D" id="3.30.70.270">
    <property type="match status" value="1"/>
</dbReference>
<keyword evidence="4" id="KW-1185">Reference proteome</keyword>
<dbReference type="InterPro" id="IPR043128">
    <property type="entry name" value="Rev_trsase/Diguanyl_cyclase"/>
</dbReference>
<evidence type="ECO:0000313" key="3">
    <source>
        <dbReference type="EMBL" id="SFK35754.1"/>
    </source>
</evidence>
<dbReference type="RefSeq" id="WP_074841460.1">
    <property type="nucleotide sequence ID" value="NZ_CP047056.1"/>
</dbReference>
<dbReference type="Pfam" id="PF11799">
    <property type="entry name" value="IMS_C"/>
    <property type="match status" value="1"/>
</dbReference>
<dbReference type="EMBL" id="FOSF01000060">
    <property type="protein sequence ID" value="SFK35754.1"/>
    <property type="molecule type" value="Genomic_DNA"/>
</dbReference>
<dbReference type="Pfam" id="PF00817">
    <property type="entry name" value="IMS"/>
    <property type="match status" value="1"/>
</dbReference>
<proteinExistence type="inferred from homology"/>
<dbReference type="InterPro" id="IPR017961">
    <property type="entry name" value="DNA_pol_Y-fam_little_finger"/>
</dbReference>
<dbReference type="InterPro" id="IPR001126">
    <property type="entry name" value="UmuC"/>
</dbReference>
<dbReference type="Gene3D" id="3.40.1170.60">
    <property type="match status" value="1"/>
</dbReference>
<dbReference type="GO" id="GO:0042276">
    <property type="term" value="P:error-prone translesion synthesis"/>
    <property type="evidence" value="ECO:0007669"/>
    <property type="project" value="TreeGrafter"/>
</dbReference>
<dbReference type="GO" id="GO:0005829">
    <property type="term" value="C:cytosol"/>
    <property type="evidence" value="ECO:0007669"/>
    <property type="project" value="TreeGrafter"/>
</dbReference>
<dbReference type="GO" id="GO:0003684">
    <property type="term" value="F:damaged DNA binding"/>
    <property type="evidence" value="ECO:0007669"/>
    <property type="project" value="InterPro"/>
</dbReference>
<accession>A0A662ZF78</accession>
<dbReference type="PANTHER" id="PTHR11076">
    <property type="entry name" value="DNA REPAIR POLYMERASE UMUC / TRANSFERASE FAMILY MEMBER"/>
    <property type="match status" value="1"/>
</dbReference>
<name>A0A662ZF78_9GAMM</name>
<comment type="similarity">
    <text evidence="1">Belongs to the DNA polymerase type-Y family.</text>
</comment>
<dbReference type="GO" id="GO:0003887">
    <property type="term" value="F:DNA-directed DNA polymerase activity"/>
    <property type="evidence" value="ECO:0007669"/>
    <property type="project" value="TreeGrafter"/>
</dbReference>
<dbReference type="AlphaFoldDB" id="A0A662ZF78"/>
<organism evidence="3 4">
    <name type="scientific">Succinivibrio dextrinosolvens</name>
    <dbReference type="NCBI Taxonomy" id="83771"/>
    <lineage>
        <taxon>Bacteria</taxon>
        <taxon>Pseudomonadati</taxon>
        <taxon>Pseudomonadota</taxon>
        <taxon>Gammaproteobacteria</taxon>
        <taxon>Aeromonadales</taxon>
        <taxon>Succinivibrionaceae</taxon>
        <taxon>Succinivibrio</taxon>
    </lineage>
</organism>
<gene>
    <name evidence="3" type="ORF">SAMN04487865_10607</name>
</gene>
<dbReference type="Gene3D" id="1.10.150.20">
    <property type="entry name" value="5' to 3' exonuclease, C-terminal subdomain"/>
    <property type="match status" value="1"/>
</dbReference>
<evidence type="ECO:0000313" key="4">
    <source>
        <dbReference type="Proteomes" id="UP000243374"/>
    </source>
</evidence>
<dbReference type="InterPro" id="IPR043502">
    <property type="entry name" value="DNA/RNA_pol_sf"/>
</dbReference>
<sequence length="511" mass="58083">MSAEKKRSPVYIAIDLKSFYASVECVDRKLDPITVNLVVADASRSKGTICLAVSPSLKALGIPGRPRLFEVIQKIDEINRKKLTDNKLQNFEGKSIYQNELEENPALAVDYIIATPRMQRYMEYSTRIYDIYCSFIAPDDIDVYSIDEVFMEVSTYLHAYQCSPEELCIKILREVYSQTGLTATAGIGTNMFLAKIAMDVVAKKATPNEFGVRMASLNEDTYRRTMWNHTPLSDFWSIGPGIEKRLEAIGIYTMGDLARCSLENEDLLFRVFGVRAEFLIDHAWGYETATIPDIKKIVRRRKSMSQGQVLPRSYTNAEGKVVIQEMTEQLCLDLMKEGLVCSKIVIDVGYDKNNHPNRTNSQQNNNFYTDQYGRLIPKPAHGTVTLPFPTVSFSVVNHAVLELYSRITVPFYNVRRLRVCAIELLDTAKLEELNTKPTEPYQTDLFALIDPAPQEEKQEINREKEEKEIKAQKAMMKIKEKYGKNAILKGNNFEQGATAIERNMQIGGHKA</sequence>
<dbReference type="SUPFAM" id="SSF56672">
    <property type="entry name" value="DNA/RNA polymerases"/>
    <property type="match status" value="1"/>
</dbReference>
<dbReference type="PANTHER" id="PTHR11076:SF35">
    <property type="entry name" value="DNA REPAIR PROTEIN HOMOLOG YOBH"/>
    <property type="match status" value="1"/>
</dbReference>
<reference evidence="3 4" key="1">
    <citation type="submission" date="2016-10" db="EMBL/GenBank/DDBJ databases">
        <authorList>
            <person name="Varghese N."/>
            <person name="Submissions S."/>
        </authorList>
    </citation>
    <scope>NUCLEOTIDE SEQUENCE [LARGE SCALE GENOMIC DNA]</scope>
    <source>
        <strain evidence="3 4">22B</strain>
    </source>
</reference>
<dbReference type="InterPro" id="IPR050116">
    <property type="entry name" value="DNA_polymerase-Y"/>
</dbReference>
<dbReference type="PROSITE" id="PS50173">
    <property type="entry name" value="UMUC"/>
    <property type="match status" value="1"/>
</dbReference>
<dbReference type="GO" id="GO:0009432">
    <property type="term" value="P:SOS response"/>
    <property type="evidence" value="ECO:0007669"/>
    <property type="project" value="TreeGrafter"/>
</dbReference>
<feature type="domain" description="UmuC" evidence="2">
    <location>
        <begin position="11"/>
        <end position="239"/>
    </location>
</feature>
<dbReference type="Proteomes" id="UP000243374">
    <property type="component" value="Unassembled WGS sequence"/>
</dbReference>